<organism evidence="1 2">
    <name type="scientific">Marasmius tenuissimus</name>
    <dbReference type="NCBI Taxonomy" id="585030"/>
    <lineage>
        <taxon>Eukaryota</taxon>
        <taxon>Fungi</taxon>
        <taxon>Dikarya</taxon>
        <taxon>Basidiomycota</taxon>
        <taxon>Agaricomycotina</taxon>
        <taxon>Agaricomycetes</taxon>
        <taxon>Agaricomycetidae</taxon>
        <taxon>Agaricales</taxon>
        <taxon>Marasmiineae</taxon>
        <taxon>Marasmiaceae</taxon>
        <taxon>Marasmius</taxon>
    </lineage>
</organism>
<dbReference type="EC" id="3.1.4.17" evidence="1"/>
<dbReference type="SUPFAM" id="SSF56281">
    <property type="entry name" value="Metallo-hydrolase/oxidoreductase"/>
    <property type="match status" value="1"/>
</dbReference>
<dbReference type="PANTHER" id="PTHR28283">
    <property type="entry name" value="3',5'-CYCLIC-NUCLEOTIDE PHOSPHODIESTERASE 1"/>
    <property type="match status" value="1"/>
</dbReference>
<dbReference type="InterPro" id="IPR036866">
    <property type="entry name" value="RibonucZ/Hydroxyglut_hydro"/>
</dbReference>
<gene>
    <name evidence="1" type="primary">PDE1</name>
    <name evidence="1" type="ORF">AAF712_001505</name>
</gene>
<accession>A0ABR3ADJ1</accession>
<keyword evidence="2" id="KW-1185">Reference proteome</keyword>
<dbReference type="PANTHER" id="PTHR28283:SF1">
    <property type="entry name" value="3',5'-CYCLIC-NUCLEOTIDE PHOSPHODIESTERASE 1"/>
    <property type="match status" value="1"/>
</dbReference>
<reference evidence="1 2" key="1">
    <citation type="submission" date="2024-05" db="EMBL/GenBank/DDBJ databases">
        <title>A draft genome resource for the thread blight pathogen Marasmius tenuissimus strain MS-2.</title>
        <authorList>
            <person name="Yulfo-Soto G.E."/>
            <person name="Baruah I.K."/>
            <person name="Amoako-Attah I."/>
            <person name="Bukari Y."/>
            <person name="Meinhardt L.W."/>
            <person name="Bailey B.A."/>
            <person name="Cohen S.P."/>
        </authorList>
    </citation>
    <scope>NUCLEOTIDE SEQUENCE [LARGE SCALE GENOMIC DNA]</scope>
    <source>
        <strain evidence="1 2">MS-2</strain>
    </source>
</reference>
<dbReference type="Pfam" id="PF02112">
    <property type="entry name" value="PDEase_II"/>
    <property type="match status" value="2"/>
</dbReference>
<dbReference type="EMBL" id="JBBXMP010000003">
    <property type="protein sequence ID" value="KAL0071648.1"/>
    <property type="molecule type" value="Genomic_DNA"/>
</dbReference>
<protein>
    <submittedName>
        <fullName evidence="1">3',5'-cyclic-nucleotide phosphodiesterase pde1</fullName>
        <ecNumber evidence="1">3.1.4.17</ecNumber>
    </submittedName>
</protein>
<dbReference type="GO" id="GO:0004114">
    <property type="term" value="F:3',5'-cyclic-nucleotide phosphodiesterase activity"/>
    <property type="evidence" value="ECO:0007669"/>
    <property type="project" value="UniProtKB-EC"/>
</dbReference>
<dbReference type="CDD" id="cd07735">
    <property type="entry name" value="class_II_PDE_MBL-fold"/>
    <property type="match status" value="1"/>
</dbReference>
<dbReference type="PRINTS" id="PR00388">
    <property type="entry name" value="PDIESTERASE2"/>
</dbReference>
<dbReference type="Proteomes" id="UP001437256">
    <property type="component" value="Unassembled WGS sequence"/>
</dbReference>
<dbReference type="Gene3D" id="3.60.15.10">
    <property type="entry name" value="Ribonuclease Z/Hydroxyacylglutathione hydrolase-like"/>
    <property type="match status" value="1"/>
</dbReference>
<evidence type="ECO:0000313" key="2">
    <source>
        <dbReference type="Proteomes" id="UP001437256"/>
    </source>
</evidence>
<comment type="caution">
    <text evidence="1">The sequence shown here is derived from an EMBL/GenBank/DDBJ whole genome shotgun (WGS) entry which is preliminary data.</text>
</comment>
<name>A0ABR3ADJ1_9AGAR</name>
<sequence length="326" mass="36084">MSLPAIFDLVVVGAGGGPDETNLSSYLLKRTGTAWEDGIIAVEAGSGPGALSRLLLQNPKLFEESYSAADIYSFVRCYLLSHAHLDHINGLVISAGSLSGPRKRVYSVKKALQDLETVFSDRIWPNLASWDEDDEEYKLLYSILSTNGRYQTILPDISVQTMPLNHGSNQSGAYESAAFIIRDDTSEREFVSSIPHKLSTIFIECSWPSGRSDDSLYGHLSPEHLKNELVALATEVYTLKNGMKTGKSLRPQRKRQKRNPIAVGELKGVLGGLRVYIIHVKDELKRVKPENCPMREVILEQVKSLVDPLELGVEILIAAPGMHIRI</sequence>
<evidence type="ECO:0000313" key="1">
    <source>
        <dbReference type="EMBL" id="KAL0071648.1"/>
    </source>
</evidence>
<keyword evidence="1" id="KW-0378">Hydrolase</keyword>
<dbReference type="InterPro" id="IPR000396">
    <property type="entry name" value="Pdiesterase2"/>
</dbReference>
<proteinExistence type="predicted"/>